<proteinExistence type="predicted"/>
<gene>
    <name evidence="1" type="ORF">US52_C0008G0004</name>
</gene>
<reference evidence="1 2" key="1">
    <citation type="journal article" date="2015" name="Nature">
        <title>rRNA introns, odd ribosomes, and small enigmatic genomes across a large radiation of phyla.</title>
        <authorList>
            <person name="Brown C.T."/>
            <person name="Hug L.A."/>
            <person name="Thomas B.C."/>
            <person name="Sharon I."/>
            <person name="Castelle C.J."/>
            <person name="Singh A."/>
            <person name="Wilkins M.J."/>
            <person name="Williams K.H."/>
            <person name="Banfield J.F."/>
        </authorList>
    </citation>
    <scope>NUCLEOTIDE SEQUENCE [LARGE SCALE GENOMIC DNA]</scope>
</reference>
<dbReference type="EMBL" id="LBTH01000008">
    <property type="protein sequence ID" value="KKQ36105.1"/>
    <property type="molecule type" value="Genomic_DNA"/>
</dbReference>
<dbReference type="Proteomes" id="UP000034852">
    <property type="component" value="Unassembled WGS sequence"/>
</dbReference>
<dbReference type="AlphaFoldDB" id="A0A0G0HC35"/>
<evidence type="ECO:0008006" key="3">
    <source>
        <dbReference type="Google" id="ProtNLM"/>
    </source>
</evidence>
<evidence type="ECO:0000313" key="2">
    <source>
        <dbReference type="Proteomes" id="UP000034852"/>
    </source>
</evidence>
<comment type="caution">
    <text evidence="1">The sequence shown here is derived from an EMBL/GenBank/DDBJ whole genome shotgun (WGS) entry which is preliminary data.</text>
</comment>
<accession>A0A0G0HC35</accession>
<organism evidence="1 2">
    <name type="scientific">candidate division WS6 bacterium GW2011_GWA2_37_6</name>
    <dbReference type="NCBI Taxonomy" id="1619087"/>
    <lineage>
        <taxon>Bacteria</taxon>
        <taxon>Candidatus Dojkabacteria</taxon>
    </lineage>
</organism>
<protein>
    <recommendedName>
        <fullName evidence="3">Aminoglycoside phosphotransferase domain-containing protein</fullName>
    </recommendedName>
</protein>
<name>A0A0G0HC35_9BACT</name>
<evidence type="ECO:0000313" key="1">
    <source>
        <dbReference type="EMBL" id="KKQ36105.1"/>
    </source>
</evidence>
<sequence>MLQELIISEKLPNAAGRQMGKKLAALRKKLTPITEQLNQVESSQTQFDERFYELKALLYNGRIDIFNEIENTFLSPSEVRLTWTDGDQKNFAVNEKGEVIIFDLGRMIKCDPDFMLPNLLGHLGLFYIAGYLENGTNFLKECTNSFLEAYNPDYKLNEKKFVDYFTAAVLHRGMAMRWIDKRIGNKIGEDSIKNASMHLGDIVFNKEKRIENIENLFSIITKIRKAAISGLYKRTPIKI</sequence>